<keyword evidence="4 5" id="KW-0472">Membrane</keyword>
<feature type="transmembrane region" description="Helical" evidence="5">
    <location>
        <begin position="414"/>
        <end position="435"/>
    </location>
</feature>
<feature type="transmembrane region" description="Helical" evidence="5">
    <location>
        <begin position="55"/>
        <end position="74"/>
    </location>
</feature>
<feature type="transmembrane region" description="Helical" evidence="5">
    <location>
        <begin position="115"/>
        <end position="136"/>
    </location>
</feature>
<evidence type="ECO:0008006" key="8">
    <source>
        <dbReference type="Google" id="ProtNLM"/>
    </source>
</evidence>
<dbReference type="EMBL" id="MIKG01000006">
    <property type="protein sequence ID" value="RAO67986.1"/>
    <property type="molecule type" value="Genomic_DNA"/>
</dbReference>
<feature type="transmembrane region" description="Helical" evidence="5">
    <location>
        <begin position="320"/>
        <end position="340"/>
    </location>
</feature>
<gene>
    <name evidence="6" type="ORF">BHQ10_003998</name>
</gene>
<dbReference type="STRING" id="1196081.A0A364KWQ0"/>
<dbReference type="PANTHER" id="PTHR23502">
    <property type="entry name" value="MAJOR FACILITATOR SUPERFAMILY"/>
    <property type="match status" value="1"/>
</dbReference>
<dbReference type="RefSeq" id="XP_040732502.1">
    <property type="nucleotide sequence ID" value="XM_040876315.1"/>
</dbReference>
<feature type="transmembrane region" description="Helical" evidence="5">
    <location>
        <begin position="237"/>
        <end position="261"/>
    </location>
</feature>
<dbReference type="Pfam" id="PF07690">
    <property type="entry name" value="MFS_1"/>
    <property type="match status" value="1"/>
</dbReference>
<feature type="transmembrane region" description="Helical" evidence="5">
    <location>
        <begin position="281"/>
        <end position="299"/>
    </location>
</feature>
<keyword evidence="3 5" id="KW-1133">Transmembrane helix</keyword>
<dbReference type="InterPro" id="IPR011701">
    <property type="entry name" value="MFS"/>
</dbReference>
<comment type="caution">
    <text evidence="6">The sequence shown here is derived from an EMBL/GenBank/DDBJ whole genome shotgun (WGS) entry which is preliminary data.</text>
</comment>
<proteinExistence type="predicted"/>
<dbReference type="PANTHER" id="PTHR23502:SF178">
    <property type="entry name" value="TRANSPORTER, PUTATIVE (AFU_ORTHOLOGUE AFUA_2G02040)-RELATED"/>
    <property type="match status" value="1"/>
</dbReference>
<feature type="transmembrane region" description="Helical" evidence="5">
    <location>
        <begin position="346"/>
        <end position="371"/>
    </location>
</feature>
<keyword evidence="2 5" id="KW-0812">Transmembrane</keyword>
<dbReference type="Proteomes" id="UP000249363">
    <property type="component" value="Unassembled WGS sequence"/>
</dbReference>
<evidence type="ECO:0000256" key="4">
    <source>
        <dbReference type="ARBA" id="ARBA00023136"/>
    </source>
</evidence>
<evidence type="ECO:0000256" key="3">
    <source>
        <dbReference type="ARBA" id="ARBA00022989"/>
    </source>
</evidence>
<evidence type="ECO:0000313" key="7">
    <source>
        <dbReference type="Proteomes" id="UP000249363"/>
    </source>
</evidence>
<feature type="transmembrane region" description="Helical" evidence="5">
    <location>
        <begin position="383"/>
        <end position="402"/>
    </location>
</feature>
<comment type="subcellular location">
    <subcellularLocation>
        <location evidence="1">Membrane</location>
        <topology evidence="1">Multi-pass membrane protein</topology>
    </subcellularLocation>
</comment>
<dbReference type="GO" id="GO:0022857">
    <property type="term" value="F:transmembrane transporter activity"/>
    <property type="evidence" value="ECO:0007669"/>
    <property type="project" value="InterPro"/>
</dbReference>
<dbReference type="Gene3D" id="1.20.1250.20">
    <property type="entry name" value="MFS general substrate transporter like domains"/>
    <property type="match status" value="1"/>
</dbReference>
<organism evidence="6 7">
    <name type="scientific">Talaromyces amestolkiae</name>
    <dbReference type="NCBI Taxonomy" id="1196081"/>
    <lineage>
        <taxon>Eukaryota</taxon>
        <taxon>Fungi</taxon>
        <taxon>Dikarya</taxon>
        <taxon>Ascomycota</taxon>
        <taxon>Pezizomycotina</taxon>
        <taxon>Eurotiomycetes</taxon>
        <taxon>Eurotiomycetidae</taxon>
        <taxon>Eurotiales</taxon>
        <taxon>Trichocomaceae</taxon>
        <taxon>Talaromyces</taxon>
        <taxon>Talaromyces sect. Talaromyces</taxon>
    </lineage>
</organism>
<evidence type="ECO:0000256" key="5">
    <source>
        <dbReference type="SAM" id="Phobius"/>
    </source>
</evidence>
<sequence>MSFGENNLGAAWTEISDETNVSLGNMNGGSALNYLLLGFVNVLWIPTAMKWGRKVVYIASMTINMCTAVWNAYFYGTAQWYLNCAVGGLGTSAYEAIIQLTVFDIFFAHQRGTALAFYIWGQQLGSILGLILGGYIAQGPGWRWSCQIVAILSAAVIVLFIFTFDDSLFPRHVLQVSTSNTTSDTISTNATKNPVASNAPVEDNVESSPRNYWHVLAPIHRFRQDHTTWWQYFRRPFFLFLFPNIVVAGLIFAFGCTAGIVSFNTISEIMTDDPYDWGTGPTGLMFIAALVGFGTGSLGDRIVIQLARRNNGYKEPEMRLWTLGFSFIYGAVGYFMYGWAAKAGESWALIAVGLGGMIAQQVSATSIATTYAMECFEGISGELVVVLAICSSCINFAMSYSVQPLIDATDYGRAFSFFGCLVLGSVALAIPTAIWGKSWRRRCASAYYKFIQEAAPI</sequence>
<dbReference type="AlphaFoldDB" id="A0A364KWQ0"/>
<accession>A0A364KWQ0</accession>
<dbReference type="GO" id="GO:0005886">
    <property type="term" value="C:plasma membrane"/>
    <property type="evidence" value="ECO:0007669"/>
    <property type="project" value="TreeGrafter"/>
</dbReference>
<feature type="transmembrane region" description="Helical" evidence="5">
    <location>
        <begin position="80"/>
        <end position="103"/>
    </location>
</feature>
<name>A0A364KWQ0_TALAM</name>
<dbReference type="OrthoDB" id="5215911at2759"/>
<reference evidence="6 7" key="1">
    <citation type="journal article" date="2017" name="Biotechnol. Biofuels">
        <title>Differential beta-glucosidase expression as a function of carbon source availability in Talaromyces amestolkiae: a genomic and proteomic approach.</title>
        <authorList>
            <person name="de Eugenio L.I."/>
            <person name="Mendez-Liter J.A."/>
            <person name="Nieto-Dominguez M."/>
            <person name="Alonso L."/>
            <person name="Gil-Munoz J."/>
            <person name="Barriuso J."/>
            <person name="Prieto A."/>
            <person name="Martinez M.J."/>
        </authorList>
    </citation>
    <scope>NUCLEOTIDE SEQUENCE [LARGE SCALE GENOMIC DNA]</scope>
    <source>
        <strain evidence="6 7">CIB</strain>
    </source>
</reference>
<keyword evidence="7" id="KW-1185">Reference proteome</keyword>
<feature type="transmembrane region" description="Helical" evidence="5">
    <location>
        <begin position="31"/>
        <end position="48"/>
    </location>
</feature>
<protein>
    <recommendedName>
        <fullName evidence="8">Major facilitator superfamily (MFS) profile domain-containing protein</fullName>
    </recommendedName>
</protein>
<dbReference type="GeneID" id="63793214"/>
<evidence type="ECO:0000313" key="6">
    <source>
        <dbReference type="EMBL" id="RAO67986.1"/>
    </source>
</evidence>
<dbReference type="InterPro" id="IPR036259">
    <property type="entry name" value="MFS_trans_sf"/>
</dbReference>
<evidence type="ECO:0000256" key="1">
    <source>
        <dbReference type="ARBA" id="ARBA00004141"/>
    </source>
</evidence>
<feature type="transmembrane region" description="Helical" evidence="5">
    <location>
        <begin position="142"/>
        <end position="164"/>
    </location>
</feature>
<evidence type="ECO:0000256" key="2">
    <source>
        <dbReference type="ARBA" id="ARBA00022692"/>
    </source>
</evidence>
<dbReference type="SUPFAM" id="SSF103473">
    <property type="entry name" value="MFS general substrate transporter"/>
    <property type="match status" value="1"/>
</dbReference>